<organism evidence="1">
    <name type="scientific">Anguilla anguilla</name>
    <name type="common">European freshwater eel</name>
    <name type="synonym">Muraena anguilla</name>
    <dbReference type="NCBI Taxonomy" id="7936"/>
    <lineage>
        <taxon>Eukaryota</taxon>
        <taxon>Metazoa</taxon>
        <taxon>Chordata</taxon>
        <taxon>Craniata</taxon>
        <taxon>Vertebrata</taxon>
        <taxon>Euteleostomi</taxon>
        <taxon>Actinopterygii</taxon>
        <taxon>Neopterygii</taxon>
        <taxon>Teleostei</taxon>
        <taxon>Anguilliformes</taxon>
        <taxon>Anguillidae</taxon>
        <taxon>Anguilla</taxon>
    </lineage>
</organism>
<sequence>MHNITYAKLHSFRPLYLITKTHVPNKSKHQCKVTGF</sequence>
<dbReference type="AlphaFoldDB" id="A0A0E9W3E8"/>
<dbReference type="EMBL" id="GBXM01023683">
    <property type="protein sequence ID" value="JAH84894.1"/>
    <property type="molecule type" value="Transcribed_RNA"/>
</dbReference>
<reference evidence="1" key="1">
    <citation type="submission" date="2014-11" db="EMBL/GenBank/DDBJ databases">
        <authorList>
            <person name="Amaro Gonzalez C."/>
        </authorList>
    </citation>
    <scope>NUCLEOTIDE SEQUENCE</scope>
</reference>
<name>A0A0E9W3E8_ANGAN</name>
<proteinExistence type="predicted"/>
<accession>A0A0E9W3E8</accession>
<reference evidence="1" key="2">
    <citation type="journal article" date="2015" name="Fish Shellfish Immunol.">
        <title>Early steps in the European eel (Anguilla anguilla)-Vibrio vulnificus interaction in the gills: Role of the RtxA13 toxin.</title>
        <authorList>
            <person name="Callol A."/>
            <person name="Pajuelo D."/>
            <person name="Ebbesson L."/>
            <person name="Teles M."/>
            <person name="MacKenzie S."/>
            <person name="Amaro C."/>
        </authorList>
    </citation>
    <scope>NUCLEOTIDE SEQUENCE</scope>
</reference>
<evidence type="ECO:0000313" key="1">
    <source>
        <dbReference type="EMBL" id="JAH84894.1"/>
    </source>
</evidence>
<protein>
    <submittedName>
        <fullName evidence="1">Uncharacterized protein</fullName>
    </submittedName>
</protein>